<gene>
    <name evidence="2" type="ORF">CC86DRAFT_332334</name>
</gene>
<dbReference type="AlphaFoldDB" id="A0A6A6ZKW7"/>
<dbReference type="Proteomes" id="UP000799424">
    <property type="component" value="Unassembled WGS sequence"/>
</dbReference>
<reference evidence="2" key="1">
    <citation type="journal article" date="2020" name="Stud. Mycol.">
        <title>101 Dothideomycetes genomes: a test case for predicting lifestyles and emergence of pathogens.</title>
        <authorList>
            <person name="Haridas S."/>
            <person name="Albert R."/>
            <person name="Binder M."/>
            <person name="Bloem J."/>
            <person name="Labutti K."/>
            <person name="Salamov A."/>
            <person name="Andreopoulos B."/>
            <person name="Baker S."/>
            <person name="Barry K."/>
            <person name="Bills G."/>
            <person name="Bluhm B."/>
            <person name="Cannon C."/>
            <person name="Castanera R."/>
            <person name="Culley D."/>
            <person name="Daum C."/>
            <person name="Ezra D."/>
            <person name="Gonzalez J."/>
            <person name="Henrissat B."/>
            <person name="Kuo A."/>
            <person name="Liang C."/>
            <person name="Lipzen A."/>
            <person name="Lutzoni F."/>
            <person name="Magnuson J."/>
            <person name="Mondo S."/>
            <person name="Nolan M."/>
            <person name="Ohm R."/>
            <person name="Pangilinan J."/>
            <person name="Park H.-J."/>
            <person name="Ramirez L."/>
            <person name="Alfaro M."/>
            <person name="Sun H."/>
            <person name="Tritt A."/>
            <person name="Yoshinaga Y."/>
            <person name="Zwiers L.-H."/>
            <person name="Turgeon B."/>
            <person name="Goodwin S."/>
            <person name="Spatafora J."/>
            <person name="Crous P."/>
            <person name="Grigoriev I."/>
        </authorList>
    </citation>
    <scope>NUCLEOTIDE SEQUENCE</scope>
    <source>
        <strain evidence="2">CBS 113818</strain>
    </source>
</reference>
<sequence>MYSTTHYHSTSHEVLCVFRGRARLLFGGEQNPERVEIECGAGDAIVIPAGVAHRLVRDVDGKFEMVGAYPRGRGWDMCYGVEGEEKKAEKVKEVEWFKKDPLYGDDGLRCGVGRGWKERVVGKEVANCKVVDWKERATQLTERSALALSKINPPPTFS</sequence>
<dbReference type="Gene3D" id="2.60.120.10">
    <property type="entry name" value="Jelly Rolls"/>
    <property type="match status" value="1"/>
</dbReference>
<name>A0A6A6ZKW7_9PLEO</name>
<dbReference type="CDD" id="cd02219">
    <property type="entry name" value="cupin_YjlB-like"/>
    <property type="match status" value="1"/>
</dbReference>
<dbReference type="InterPro" id="IPR013096">
    <property type="entry name" value="Cupin_2"/>
</dbReference>
<keyword evidence="3" id="KW-1185">Reference proteome</keyword>
<dbReference type="InterPro" id="IPR014710">
    <property type="entry name" value="RmlC-like_jellyroll"/>
</dbReference>
<dbReference type="EMBL" id="MU006238">
    <property type="protein sequence ID" value="KAF2820994.1"/>
    <property type="molecule type" value="Genomic_DNA"/>
</dbReference>
<dbReference type="InterPro" id="IPR047121">
    <property type="entry name" value="YjiB-like"/>
</dbReference>
<evidence type="ECO:0000259" key="1">
    <source>
        <dbReference type="Pfam" id="PF07883"/>
    </source>
</evidence>
<dbReference type="PANTHER" id="PTHR36448:SF3">
    <property type="entry name" value="CUPIN TYPE-2 DOMAIN-CONTAINING PROTEIN"/>
    <property type="match status" value="1"/>
</dbReference>
<accession>A0A6A6ZKW7</accession>
<dbReference type="InterPro" id="IPR011051">
    <property type="entry name" value="RmlC_Cupin_sf"/>
</dbReference>
<evidence type="ECO:0000313" key="3">
    <source>
        <dbReference type="Proteomes" id="UP000799424"/>
    </source>
</evidence>
<dbReference type="OrthoDB" id="2589563at2759"/>
<dbReference type="SUPFAM" id="SSF51182">
    <property type="entry name" value="RmlC-like cupins"/>
    <property type="match status" value="1"/>
</dbReference>
<dbReference type="Pfam" id="PF07883">
    <property type="entry name" value="Cupin_2"/>
    <property type="match status" value="1"/>
</dbReference>
<feature type="domain" description="Cupin type-2" evidence="1">
    <location>
        <begin position="3"/>
        <end position="65"/>
    </location>
</feature>
<organism evidence="2 3">
    <name type="scientific">Ophiobolus disseminans</name>
    <dbReference type="NCBI Taxonomy" id="1469910"/>
    <lineage>
        <taxon>Eukaryota</taxon>
        <taxon>Fungi</taxon>
        <taxon>Dikarya</taxon>
        <taxon>Ascomycota</taxon>
        <taxon>Pezizomycotina</taxon>
        <taxon>Dothideomycetes</taxon>
        <taxon>Pleosporomycetidae</taxon>
        <taxon>Pleosporales</taxon>
        <taxon>Pleosporineae</taxon>
        <taxon>Phaeosphaeriaceae</taxon>
        <taxon>Ophiobolus</taxon>
    </lineage>
</organism>
<evidence type="ECO:0000313" key="2">
    <source>
        <dbReference type="EMBL" id="KAF2820994.1"/>
    </source>
</evidence>
<protein>
    <recommendedName>
        <fullName evidence="1">Cupin type-2 domain-containing protein</fullName>
    </recommendedName>
</protein>
<proteinExistence type="predicted"/>
<dbReference type="PANTHER" id="PTHR36448">
    <property type="entry name" value="BLR7373 PROTEIN"/>
    <property type="match status" value="1"/>
</dbReference>